<sequence length="138" mass="14601">MRANSALTSAGCRKEPPVNQTDSSLFLIPALIGLAIGIFMIAAVWKVFTKAGQPGWAAIVPIYNLYVQLKIVGRPGWWLILFIIPFVNVVMALIVSIDLAKSFGKGAGFGVVGLFLFGIVGYPVLGFGSATYRGPAAA</sequence>
<keyword evidence="1" id="KW-0812">Transmembrane</keyword>
<protein>
    <recommendedName>
        <fullName evidence="4">Signal peptidase I</fullName>
    </recommendedName>
</protein>
<feature type="transmembrane region" description="Helical" evidence="1">
    <location>
        <begin position="26"/>
        <end position="48"/>
    </location>
</feature>
<organism evidence="2 3">
    <name type="scientific">Saccharothrix saharensis</name>
    <dbReference type="NCBI Taxonomy" id="571190"/>
    <lineage>
        <taxon>Bacteria</taxon>
        <taxon>Bacillati</taxon>
        <taxon>Actinomycetota</taxon>
        <taxon>Actinomycetes</taxon>
        <taxon>Pseudonocardiales</taxon>
        <taxon>Pseudonocardiaceae</taxon>
        <taxon>Saccharothrix</taxon>
    </lineage>
</organism>
<evidence type="ECO:0008006" key="4">
    <source>
        <dbReference type="Google" id="ProtNLM"/>
    </source>
</evidence>
<reference evidence="2 3" key="1">
    <citation type="submission" date="2019-06" db="EMBL/GenBank/DDBJ databases">
        <title>Sequencing the genomes of 1000 actinobacteria strains.</title>
        <authorList>
            <person name="Klenk H.-P."/>
        </authorList>
    </citation>
    <scope>NUCLEOTIDE SEQUENCE [LARGE SCALE GENOMIC DNA]</scope>
    <source>
        <strain evidence="2 3">DSM 45456</strain>
    </source>
</reference>
<evidence type="ECO:0000313" key="2">
    <source>
        <dbReference type="EMBL" id="TQM78618.1"/>
    </source>
</evidence>
<proteinExistence type="predicted"/>
<evidence type="ECO:0000313" key="3">
    <source>
        <dbReference type="Proteomes" id="UP000316628"/>
    </source>
</evidence>
<dbReference type="AlphaFoldDB" id="A0A543J749"/>
<feature type="transmembrane region" description="Helical" evidence="1">
    <location>
        <begin position="107"/>
        <end position="125"/>
    </location>
</feature>
<name>A0A543J749_9PSEU</name>
<dbReference type="Proteomes" id="UP000316628">
    <property type="component" value="Unassembled WGS sequence"/>
</dbReference>
<dbReference type="Pfam" id="PF18936">
    <property type="entry name" value="DUF5684"/>
    <property type="match status" value="1"/>
</dbReference>
<comment type="caution">
    <text evidence="2">The sequence shown here is derived from an EMBL/GenBank/DDBJ whole genome shotgun (WGS) entry which is preliminary data.</text>
</comment>
<keyword evidence="1" id="KW-1133">Transmembrane helix</keyword>
<accession>A0A543J749</accession>
<dbReference type="EMBL" id="VFPP01000001">
    <property type="protein sequence ID" value="TQM78618.1"/>
    <property type="molecule type" value="Genomic_DNA"/>
</dbReference>
<gene>
    <name evidence="2" type="ORF">FHX81_0891</name>
</gene>
<dbReference type="InterPro" id="IPR043739">
    <property type="entry name" value="DUF5684"/>
</dbReference>
<keyword evidence="3" id="KW-1185">Reference proteome</keyword>
<keyword evidence="1" id="KW-0472">Membrane</keyword>
<feature type="transmembrane region" description="Helical" evidence="1">
    <location>
        <begin position="77"/>
        <end position="95"/>
    </location>
</feature>
<evidence type="ECO:0000256" key="1">
    <source>
        <dbReference type="SAM" id="Phobius"/>
    </source>
</evidence>